<evidence type="ECO:0000256" key="1">
    <source>
        <dbReference type="ARBA" id="ARBA00004604"/>
    </source>
</evidence>
<dbReference type="GO" id="GO:0000176">
    <property type="term" value="C:nuclear exosome (RNase complex)"/>
    <property type="evidence" value="ECO:0007669"/>
    <property type="project" value="TreeGrafter"/>
</dbReference>
<keyword evidence="2" id="KW-0963">Cytoplasm</keyword>
<feature type="domain" description="Exosome complex component CSL4 C-terminal" evidence="4">
    <location>
        <begin position="102"/>
        <end position="142"/>
    </location>
</feature>
<dbReference type="FunFam" id="2.40.50.140:FF:000198">
    <property type="entry name" value="Exosome complex component CSL4"/>
    <property type="match status" value="1"/>
</dbReference>
<evidence type="ECO:0000313" key="6">
    <source>
        <dbReference type="EMBL" id="CAB3976608.1"/>
    </source>
</evidence>
<dbReference type="InterPro" id="IPR012340">
    <property type="entry name" value="NA-bd_OB-fold"/>
</dbReference>
<dbReference type="InterPro" id="IPR039771">
    <property type="entry name" value="Csl4"/>
</dbReference>
<dbReference type="NCBIfam" id="NF034126">
    <property type="entry name" value="PRK09521.1"/>
    <property type="match status" value="1"/>
</dbReference>
<protein>
    <submittedName>
        <fullName evidence="6">Exosome complex component CSL4</fullName>
    </submittedName>
</protein>
<dbReference type="Pfam" id="PF10447">
    <property type="entry name" value="EXOSC1"/>
    <property type="match status" value="1"/>
</dbReference>
<reference evidence="6" key="1">
    <citation type="submission" date="2020-04" db="EMBL/GenBank/DDBJ databases">
        <authorList>
            <person name="Alioto T."/>
            <person name="Alioto T."/>
            <person name="Gomez Garrido J."/>
        </authorList>
    </citation>
    <scope>NUCLEOTIDE SEQUENCE</scope>
    <source>
        <strain evidence="6">A484AB</strain>
    </source>
</reference>
<dbReference type="Gene3D" id="2.40.50.100">
    <property type="match status" value="1"/>
</dbReference>
<dbReference type="PANTHER" id="PTHR12686">
    <property type="entry name" value="3'-5' EXORIBONUCLEASE CSL4-RELATED"/>
    <property type="match status" value="1"/>
</dbReference>
<evidence type="ECO:0000313" key="7">
    <source>
        <dbReference type="Proteomes" id="UP001152795"/>
    </source>
</evidence>
<dbReference type="SUPFAM" id="SSF110324">
    <property type="entry name" value="Ribosomal L27 protein-like"/>
    <property type="match status" value="1"/>
</dbReference>
<organism evidence="6 7">
    <name type="scientific">Paramuricea clavata</name>
    <name type="common">Red gorgonian</name>
    <name type="synonym">Violescent sea-whip</name>
    <dbReference type="NCBI Taxonomy" id="317549"/>
    <lineage>
        <taxon>Eukaryota</taxon>
        <taxon>Metazoa</taxon>
        <taxon>Cnidaria</taxon>
        <taxon>Anthozoa</taxon>
        <taxon>Octocorallia</taxon>
        <taxon>Malacalcyonacea</taxon>
        <taxon>Plexauridae</taxon>
        <taxon>Paramuricea</taxon>
    </lineage>
</organism>
<dbReference type="AlphaFoldDB" id="A0A7D9D574"/>
<evidence type="ECO:0000259" key="4">
    <source>
        <dbReference type="Pfam" id="PF10447"/>
    </source>
</evidence>
<dbReference type="EMBL" id="CACRXK020000004">
    <property type="protein sequence ID" value="CAB3976608.1"/>
    <property type="molecule type" value="Genomic_DNA"/>
</dbReference>
<proteinExistence type="predicted"/>
<dbReference type="GO" id="GO:0005730">
    <property type="term" value="C:nucleolus"/>
    <property type="evidence" value="ECO:0007669"/>
    <property type="project" value="UniProtKB-SubCell"/>
</dbReference>
<dbReference type="GO" id="GO:0005737">
    <property type="term" value="C:cytoplasm"/>
    <property type="evidence" value="ECO:0007669"/>
    <property type="project" value="TreeGrafter"/>
</dbReference>
<dbReference type="Pfam" id="PF14382">
    <property type="entry name" value="ECR1_N"/>
    <property type="match status" value="1"/>
</dbReference>
<dbReference type="GO" id="GO:0006396">
    <property type="term" value="P:RNA processing"/>
    <property type="evidence" value="ECO:0007669"/>
    <property type="project" value="InterPro"/>
</dbReference>
<keyword evidence="3" id="KW-0271">Exosome</keyword>
<feature type="domain" description="Exosome complex component N-terminal" evidence="5">
    <location>
        <begin position="14"/>
        <end position="50"/>
    </location>
</feature>
<dbReference type="InterPro" id="IPR019495">
    <property type="entry name" value="EXOSC1_C"/>
</dbReference>
<gene>
    <name evidence="6" type="ORF">PACLA_8A081524</name>
</gene>
<comment type="caution">
    <text evidence="6">The sequence shown here is derived from an EMBL/GenBank/DDBJ whole genome shotgun (WGS) entry which is preliminary data.</text>
</comment>
<dbReference type="InterPro" id="IPR025721">
    <property type="entry name" value="Exosome_cplx_N_dom"/>
</dbReference>
<dbReference type="SUPFAM" id="SSF50249">
    <property type="entry name" value="Nucleic acid-binding proteins"/>
    <property type="match status" value="1"/>
</dbReference>
<comment type="subcellular location">
    <subcellularLocation>
        <location evidence="1">Nucleus</location>
        <location evidence="1">Nucleolus</location>
    </subcellularLocation>
</comment>
<dbReference type="Gene3D" id="2.40.50.140">
    <property type="entry name" value="Nucleic acid-binding proteins"/>
    <property type="match status" value="1"/>
</dbReference>
<dbReference type="Proteomes" id="UP001152795">
    <property type="component" value="Unassembled WGS sequence"/>
</dbReference>
<keyword evidence="7" id="KW-1185">Reference proteome</keyword>
<evidence type="ECO:0000259" key="5">
    <source>
        <dbReference type="Pfam" id="PF14382"/>
    </source>
</evidence>
<dbReference type="PANTHER" id="PTHR12686:SF8">
    <property type="entry name" value="EXOSOME COMPLEX COMPONENT CSL4"/>
    <property type="match status" value="1"/>
</dbReference>
<evidence type="ECO:0000256" key="2">
    <source>
        <dbReference type="ARBA" id="ARBA00022490"/>
    </source>
</evidence>
<dbReference type="GO" id="GO:0003723">
    <property type="term" value="F:RNA binding"/>
    <property type="evidence" value="ECO:0007669"/>
    <property type="project" value="InterPro"/>
</dbReference>
<name>A0A7D9D574_PARCT</name>
<sequence length="197" mass="21760">MKGSVEKAKKKHDVVVPGEFLGSAEEYKSGEGTYVRFCQVYANRSGFKVVEKPNENESVISVIRDKHSQVLPTIGAVVTAKVTGVNTRFCKLAILAVEGCPLNEPFRGTLRKEDIRATEKDKVEIYKSFRPGDIVQARVSSLGDSHSYSLSTAENELGVIFAMSEAGASMIPISWKEMQCPETKAKEFRKVAKVQQQ</sequence>
<accession>A0A7D9D574</accession>
<dbReference type="CDD" id="cd05791">
    <property type="entry name" value="S1_CSL4"/>
    <property type="match status" value="1"/>
</dbReference>
<evidence type="ECO:0000256" key="3">
    <source>
        <dbReference type="ARBA" id="ARBA00022835"/>
    </source>
</evidence>